<gene>
    <name evidence="1" type="ORF">HID58_056843</name>
</gene>
<name>A0ABQ8APD1_BRANA</name>
<evidence type="ECO:0000313" key="1">
    <source>
        <dbReference type="EMBL" id="KAH0894414.1"/>
    </source>
</evidence>
<proteinExistence type="predicted"/>
<dbReference type="EMBL" id="JAGKQM010000013">
    <property type="protein sequence ID" value="KAH0894414.1"/>
    <property type="molecule type" value="Genomic_DNA"/>
</dbReference>
<comment type="caution">
    <text evidence="1">The sequence shown here is derived from an EMBL/GenBank/DDBJ whole genome shotgun (WGS) entry which is preliminary data.</text>
</comment>
<protein>
    <submittedName>
        <fullName evidence="1">Uncharacterized protein</fullName>
    </submittedName>
</protein>
<feature type="non-terminal residue" evidence="1">
    <location>
        <position position="1"/>
    </location>
</feature>
<evidence type="ECO:0000313" key="2">
    <source>
        <dbReference type="Proteomes" id="UP000824890"/>
    </source>
</evidence>
<keyword evidence="2" id="KW-1185">Reference proteome</keyword>
<dbReference type="Proteomes" id="UP000824890">
    <property type="component" value="Unassembled WGS sequence"/>
</dbReference>
<accession>A0ABQ8APD1</accession>
<sequence length="108" mass="12502">PQTGVRHLTFESLRLGHSSQSIASGFLRFWDSLNFKKDREFVGITVLFLDENIWLGKYVLSRALTSPKKQLESLFVSSLIRKKQSTHNSLYITLKRNHNNPTNQNIKN</sequence>
<organism evidence="1 2">
    <name type="scientific">Brassica napus</name>
    <name type="common">Rape</name>
    <dbReference type="NCBI Taxonomy" id="3708"/>
    <lineage>
        <taxon>Eukaryota</taxon>
        <taxon>Viridiplantae</taxon>
        <taxon>Streptophyta</taxon>
        <taxon>Embryophyta</taxon>
        <taxon>Tracheophyta</taxon>
        <taxon>Spermatophyta</taxon>
        <taxon>Magnoliopsida</taxon>
        <taxon>eudicotyledons</taxon>
        <taxon>Gunneridae</taxon>
        <taxon>Pentapetalae</taxon>
        <taxon>rosids</taxon>
        <taxon>malvids</taxon>
        <taxon>Brassicales</taxon>
        <taxon>Brassicaceae</taxon>
        <taxon>Brassiceae</taxon>
        <taxon>Brassica</taxon>
    </lineage>
</organism>
<reference evidence="1 2" key="1">
    <citation type="submission" date="2021-05" db="EMBL/GenBank/DDBJ databases">
        <title>Genome Assembly of Synthetic Allotetraploid Brassica napus Reveals Homoeologous Exchanges between Subgenomes.</title>
        <authorList>
            <person name="Davis J.T."/>
        </authorList>
    </citation>
    <scope>NUCLEOTIDE SEQUENCE [LARGE SCALE GENOMIC DNA]</scope>
    <source>
        <strain evidence="2">cv. Da-Ae</strain>
        <tissue evidence="1">Seedling</tissue>
    </source>
</reference>